<dbReference type="GO" id="GO:0003677">
    <property type="term" value="F:DNA binding"/>
    <property type="evidence" value="ECO:0007669"/>
    <property type="project" value="InterPro"/>
</dbReference>
<sequence>MLGDGKLVDLLKLFFVVRKKGGYDVVTRSGLWDLVAKEYRSGSDLASSIKLVYVKNFDASPVRKQIQYHRNKWQNQGRVRGRKRVRDIVRRPSGVAMHQDSRPSGNIIKETENRVVENNAIATTSPGLIEVPDMSVLVEDIRANIDQEREEGELNIKVSDDGYQSYEEVELTVNILEDDMLWLECSVIITIHEEGNISEVISAISNQEFEVQISHMTNLMFLLTVNNSALVEACLSSS</sequence>
<feature type="domain" description="ARID" evidence="1">
    <location>
        <begin position="1"/>
        <end position="65"/>
    </location>
</feature>
<dbReference type="SUPFAM" id="SSF46774">
    <property type="entry name" value="ARID-like"/>
    <property type="match status" value="1"/>
</dbReference>
<dbReference type="InterPro" id="IPR001606">
    <property type="entry name" value="ARID_dom"/>
</dbReference>
<dbReference type="EMBL" id="AWUE01016319">
    <property type="protein sequence ID" value="OMO92936.1"/>
    <property type="molecule type" value="Genomic_DNA"/>
</dbReference>
<protein>
    <recommendedName>
        <fullName evidence="1">ARID domain-containing protein</fullName>
    </recommendedName>
</protein>
<name>A0A1R3JDP0_9ROSI</name>
<accession>A0A1R3JDP0</accession>
<dbReference type="Pfam" id="PF01388">
    <property type="entry name" value="ARID"/>
    <property type="match status" value="1"/>
</dbReference>
<keyword evidence="3" id="KW-1185">Reference proteome</keyword>
<dbReference type="CDD" id="cd16100">
    <property type="entry name" value="ARID"/>
    <property type="match status" value="1"/>
</dbReference>
<comment type="caution">
    <text evidence="2">The sequence shown here is derived from an EMBL/GenBank/DDBJ whole genome shotgun (WGS) entry which is preliminary data.</text>
</comment>
<evidence type="ECO:0000259" key="1">
    <source>
        <dbReference type="PROSITE" id="PS51011"/>
    </source>
</evidence>
<dbReference type="Proteomes" id="UP000187203">
    <property type="component" value="Unassembled WGS sequence"/>
</dbReference>
<proteinExistence type="predicted"/>
<dbReference type="Gene3D" id="1.10.150.60">
    <property type="entry name" value="ARID DNA-binding domain"/>
    <property type="match status" value="1"/>
</dbReference>
<gene>
    <name evidence="2" type="ORF">COLO4_17212</name>
</gene>
<dbReference type="AlphaFoldDB" id="A0A1R3JDP0"/>
<dbReference type="PROSITE" id="PS51011">
    <property type="entry name" value="ARID"/>
    <property type="match status" value="1"/>
</dbReference>
<reference evidence="3" key="1">
    <citation type="submission" date="2013-09" db="EMBL/GenBank/DDBJ databases">
        <title>Corchorus olitorius genome sequencing.</title>
        <authorList>
            <person name="Alam M."/>
            <person name="Haque M.S."/>
            <person name="Islam M.S."/>
            <person name="Emdad E.M."/>
            <person name="Islam M.M."/>
            <person name="Ahmed B."/>
            <person name="Halim A."/>
            <person name="Hossen Q.M.M."/>
            <person name="Hossain M.Z."/>
            <person name="Ahmed R."/>
            <person name="Khan M.M."/>
            <person name="Islam R."/>
            <person name="Rashid M.M."/>
            <person name="Khan S.A."/>
            <person name="Rahman M.S."/>
            <person name="Alam M."/>
            <person name="Yahiya A.S."/>
            <person name="Khan M.S."/>
            <person name="Azam M.S."/>
            <person name="Haque T."/>
            <person name="Lashkar M.Z.H."/>
            <person name="Akhand A.I."/>
            <person name="Morshed G."/>
            <person name="Roy S."/>
            <person name="Uddin K.S."/>
            <person name="Rabeya T."/>
            <person name="Hossain A.S."/>
            <person name="Chowdhury A."/>
            <person name="Snigdha A.R."/>
            <person name="Mortoza M.S."/>
            <person name="Matin S.A."/>
            <person name="Hoque S.M.E."/>
            <person name="Islam M.K."/>
            <person name="Roy D.K."/>
            <person name="Haider R."/>
            <person name="Moosa M.M."/>
            <person name="Elias S.M."/>
            <person name="Hasan A.M."/>
            <person name="Jahan S."/>
            <person name="Shafiuddin M."/>
            <person name="Mahmood N."/>
            <person name="Shommy N.S."/>
        </authorList>
    </citation>
    <scope>NUCLEOTIDE SEQUENCE [LARGE SCALE GENOMIC DNA]</scope>
    <source>
        <strain evidence="3">cv. O-4</strain>
    </source>
</reference>
<evidence type="ECO:0000313" key="3">
    <source>
        <dbReference type="Proteomes" id="UP000187203"/>
    </source>
</evidence>
<dbReference type="InterPro" id="IPR036431">
    <property type="entry name" value="ARID_dom_sf"/>
</dbReference>
<evidence type="ECO:0000313" key="2">
    <source>
        <dbReference type="EMBL" id="OMO92936.1"/>
    </source>
</evidence>
<organism evidence="2 3">
    <name type="scientific">Corchorus olitorius</name>
    <dbReference type="NCBI Taxonomy" id="93759"/>
    <lineage>
        <taxon>Eukaryota</taxon>
        <taxon>Viridiplantae</taxon>
        <taxon>Streptophyta</taxon>
        <taxon>Embryophyta</taxon>
        <taxon>Tracheophyta</taxon>
        <taxon>Spermatophyta</taxon>
        <taxon>Magnoliopsida</taxon>
        <taxon>eudicotyledons</taxon>
        <taxon>Gunneridae</taxon>
        <taxon>Pentapetalae</taxon>
        <taxon>rosids</taxon>
        <taxon>malvids</taxon>
        <taxon>Malvales</taxon>
        <taxon>Malvaceae</taxon>
        <taxon>Grewioideae</taxon>
        <taxon>Apeibeae</taxon>
        <taxon>Corchorus</taxon>
    </lineage>
</organism>